<evidence type="ECO:0000256" key="4">
    <source>
        <dbReference type="ARBA" id="ARBA00022729"/>
    </source>
</evidence>
<evidence type="ECO:0000256" key="6">
    <source>
        <dbReference type="ARBA" id="ARBA00023136"/>
    </source>
</evidence>
<dbReference type="Pfam" id="PF14558">
    <property type="entry name" value="TRP_N"/>
    <property type="match status" value="1"/>
</dbReference>
<feature type="transmembrane region" description="Helical" evidence="7">
    <location>
        <begin position="545"/>
        <end position="572"/>
    </location>
</feature>
<dbReference type="InterPro" id="IPR010308">
    <property type="entry name" value="TRP_C"/>
</dbReference>
<feature type="transmembrane region" description="Helical" evidence="7">
    <location>
        <begin position="512"/>
        <end position="533"/>
    </location>
</feature>
<comment type="subcellular location">
    <subcellularLocation>
        <location evidence="1">Membrane</location>
        <topology evidence="1">Multi-pass membrane protein</topology>
    </subcellularLocation>
</comment>
<dbReference type="PANTHER" id="PTHR31145:SF2">
    <property type="entry name" value="FLAVIN CARRIER PROTEIN 2"/>
    <property type="match status" value="1"/>
</dbReference>
<feature type="transmembrane region" description="Helical" evidence="7">
    <location>
        <begin position="171"/>
        <end position="192"/>
    </location>
</feature>
<proteinExistence type="inferred from homology"/>
<dbReference type="EMBL" id="JBFXLS010000011">
    <property type="protein sequence ID" value="KAL2830851.1"/>
    <property type="molecule type" value="Genomic_DNA"/>
</dbReference>
<feature type="transmembrane region" description="Helical" evidence="7">
    <location>
        <begin position="481"/>
        <end position="500"/>
    </location>
</feature>
<keyword evidence="6 7" id="KW-0472">Membrane</keyword>
<evidence type="ECO:0000256" key="3">
    <source>
        <dbReference type="ARBA" id="ARBA00022692"/>
    </source>
</evidence>
<organism evidence="10 11">
    <name type="scientific">Aspergillus cavernicola</name>
    <dbReference type="NCBI Taxonomy" id="176166"/>
    <lineage>
        <taxon>Eukaryota</taxon>
        <taxon>Fungi</taxon>
        <taxon>Dikarya</taxon>
        <taxon>Ascomycota</taxon>
        <taxon>Pezizomycotina</taxon>
        <taxon>Eurotiomycetes</taxon>
        <taxon>Eurotiomycetidae</taxon>
        <taxon>Eurotiales</taxon>
        <taxon>Aspergillaceae</taxon>
        <taxon>Aspergillus</taxon>
        <taxon>Aspergillus subgen. Nidulantes</taxon>
    </lineage>
</organism>
<keyword evidence="3 7" id="KW-0812">Transmembrane</keyword>
<dbReference type="SMART" id="SM01320">
    <property type="entry name" value="TRP_N"/>
    <property type="match status" value="1"/>
</dbReference>
<evidence type="ECO:0000259" key="9">
    <source>
        <dbReference type="SMART" id="SM01320"/>
    </source>
</evidence>
<evidence type="ECO:0000256" key="5">
    <source>
        <dbReference type="ARBA" id="ARBA00022989"/>
    </source>
</evidence>
<dbReference type="Proteomes" id="UP001610335">
    <property type="component" value="Unassembled WGS sequence"/>
</dbReference>
<dbReference type="PANTHER" id="PTHR31145">
    <property type="entry name" value="INTEGRAL MEMBRANE PROTEIN (AFU_ORTHOLOGUE AFUA_7G01610)"/>
    <property type="match status" value="1"/>
</dbReference>
<dbReference type="Pfam" id="PF06011">
    <property type="entry name" value="TRP"/>
    <property type="match status" value="1"/>
</dbReference>
<comment type="caution">
    <text evidence="10">The sequence shown here is derived from an EMBL/GenBank/DDBJ whole genome shotgun (WGS) entry which is preliminary data.</text>
</comment>
<dbReference type="InterPro" id="IPR032800">
    <property type="entry name" value="TRP_N"/>
</dbReference>
<feature type="domain" description="ML-like" evidence="9">
    <location>
        <begin position="29"/>
        <end position="168"/>
    </location>
</feature>
<name>A0ABR4IST9_9EURO</name>
<evidence type="ECO:0000313" key="11">
    <source>
        <dbReference type="Proteomes" id="UP001610335"/>
    </source>
</evidence>
<feature type="transmembrane region" description="Helical" evidence="7">
    <location>
        <begin position="204"/>
        <end position="224"/>
    </location>
</feature>
<evidence type="ECO:0000256" key="2">
    <source>
        <dbReference type="ARBA" id="ARBA00010642"/>
    </source>
</evidence>
<evidence type="ECO:0000256" key="8">
    <source>
        <dbReference type="SAM" id="SignalP"/>
    </source>
</evidence>
<comment type="similarity">
    <text evidence="2">Belongs to the transient receptor potential (TRP) ion channel family.</text>
</comment>
<feature type="transmembrane region" description="Helical" evidence="7">
    <location>
        <begin position="323"/>
        <end position="349"/>
    </location>
</feature>
<sequence>MKYRSLFKMRPPLLIGFLTALLSPVTATRLIESSTLDVLETGNFSVAHFTARFTPNNRTLALDLLGETAITGYVTAEVVIVIYGYETNSQTVDPCNIDGLDGFCPMQSGALDLDTEFQVPADVLGNIPGIGYSVPDLDASIRIAVNQRETGIPITTIEAILANNKTVYQAGAGWTIAVIAGLGLAASVYVSIRGSPIASAQLTAYTLALFSFVQSQAMIGMLAVPMPPMVRSWTQNLQWSMGVVHAGFLETICTWYLRSTGGTPATLLSDLSDTMVHVMKKRDQSIGNMFVKRAESETEPSATIPVRGLSRVAFRAHIDQTNLFLTSMIIFGFIAFVVMVLLATWKAVLIILAKKGRTSPTQWNLIAKGIFYRLFLLAFAPVCILCLWEFTQHDSPAEIIIAVLTFLSISGTIVWATVRLLLLTRQAVPGYMLFSDQTALHKYGFLYLPYKPTSSFFIAITLAHLLVKSLFISFAQSSPKTQTIAFFIIESAMLLTVSILRPYHDKKTNAYNITIAAINFLNSIFVLFFSGIFNQPKLVSGVMGVILFVVGAALTLILLVLVLVYAIWTVFFGKQDGLYMYRPSLQDGSPMQSSTGLTSKELEDLAATARGEGKRDEGFFT</sequence>
<evidence type="ECO:0000256" key="1">
    <source>
        <dbReference type="ARBA" id="ARBA00004141"/>
    </source>
</evidence>
<protein>
    <recommendedName>
        <fullName evidence="9">ML-like domain-containing protein</fullName>
    </recommendedName>
</protein>
<evidence type="ECO:0000313" key="10">
    <source>
        <dbReference type="EMBL" id="KAL2830851.1"/>
    </source>
</evidence>
<accession>A0ABR4IST9</accession>
<dbReference type="InterPro" id="IPR040241">
    <property type="entry name" value="TRP_Flc/Pkd2-like"/>
</dbReference>
<evidence type="ECO:0000256" key="7">
    <source>
        <dbReference type="SAM" id="Phobius"/>
    </source>
</evidence>
<reference evidence="10 11" key="1">
    <citation type="submission" date="2024-07" db="EMBL/GenBank/DDBJ databases">
        <title>Section-level genome sequencing and comparative genomics of Aspergillus sections Usti and Cavernicolus.</title>
        <authorList>
            <consortium name="Lawrence Berkeley National Laboratory"/>
            <person name="Nybo J.L."/>
            <person name="Vesth T.C."/>
            <person name="Theobald S."/>
            <person name="Frisvad J.C."/>
            <person name="Larsen T.O."/>
            <person name="Kjaerboelling I."/>
            <person name="Rothschild-Mancinelli K."/>
            <person name="Lyhne E.K."/>
            <person name="Kogle M.E."/>
            <person name="Barry K."/>
            <person name="Clum A."/>
            <person name="Na H."/>
            <person name="Ledsgaard L."/>
            <person name="Lin J."/>
            <person name="Lipzen A."/>
            <person name="Kuo A."/>
            <person name="Riley R."/>
            <person name="Mondo S."/>
            <person name="LaButti K."/>
            <person name="Haridas S."/>
            <person name="Pangalinan J."/>
            <person name="Salamov A.A."/>
            <person name="Simmons B.A."/>
            <person name="Magnuson J.K."/>
            <person name="Chen J."/>
            <person name="Drula E."/>
            <person name="Henrissat B."/>
            <person name="Wiebenga A."/>
            <person name="Lubbers R.J."/>
            <person name="Gomes A.C."/>
            <person name="Makela M.R."/>
            <person name="Stajich J."/>
            <person name="Grigoriev I.V."/>
            <person name="Mortensen U.H."/>
            <person name="De vries R.P."/>
            <person name="Baker S.E."/>
            <person name="Andersen M.R."/>
        </authorList>
    </citation>
    <scope>NUCLEOTIDE SEQUENCE [LARGE SCALE GENOMIC DNA]</scope>
    <source>
        <strain evidence="10 11">CBS 600.67</strain>
    </source>
</reference>
<feature type="signal peptide" evidence="8">
    <location>
        <begin position="1"/>
        <end position="27"/>
    </location>
</feature>
<keyword evidence="5 7" id="KW-1133">Transmembrane helix</keyword>
<feature type="chain" id="PRO_5046303216" description="ML-like domain-containing protein" evidence="8">
    <location>
        <begin position="28"/>
        <end position="621"/>
    </location>
</feature>
<keyword evidence="4 8" id="KW-0732">Signal</keyword>
<keyword evidence="11" id="KW-1185">Reference proteome</keyword>
<feature type="transmembrane region" description="Helical" evidence="7">
    <location>
        <begin position="370"/>
        <end position="391"/>
    </location>
</feature>
<gene>
    <name evidence="10" type="ORF">BDW59DRAFT_140887</name>
</gene>
<feature type="transmembrane region" description="Helical" evidence="7">
    <location>
        <begin position="397"/>
        <end position="422"/>
    </location>
</feature>